<dbReference type="PANTHER" id="PTHR32309">
    <property type="entry name" value="TYROSINE-PROTEIN KINASE"/>
    <property type="match status" value="1"/>
</dbReference>
<evidence type="ECO:0000313" key="9">
    <source>
        <dbReference type="EMBL" id="KIP62629.1"/>
    </source>
</evidence>
<dbReference type="AlphaFoldDB" id="A0A0D0I5U6"/>
<accession>A0A0D0I5U6</accession>
<keyword evidence="3 7" id="KW-0812">Transmembrane</keyword>
<dbReference type="Proteomes" id="UP000032046">
    <property type="component" value="Unassembled WGS sequence"/>
</dbReference>
<dbReference type="GO" id="GO:0005886">
    <property type="term" value="C:plasma membrane"/>
    <property type="evidence" value="ECO:0007669"/>
    <property type="project" value="UniProtKB-SubCell"/>
</dbReference>
<keyword evidence="6" id="KW-0175">Coiled coil</keyword>
<dbReference type="STRING" id="1602171.ST44_06300"/>
<keyword evidence="10" id="KW-1185">Reference proteome</keyword>
<reference evidence="9 10" key="1">
    <citation type="submission" date="2015-01" db="EMBL/GenBank/DDBJ databases">
        <title>Comparative genomics of non-oral Prevotella species.</title>
        <authorList>
            <person name="Accetto T."/>
            <person name="Nograsek B."/>
            <person name="Avgustin G."/>
        </authorList>
    </citation>
    <scope>NUCLEOTIDE SEQUENCE [LARGE SCALE GENOMIC DNA]</scope>
    <source>
        <strain evidence="9 10">P5-119</strain>
    </source>
</reference>
<keyword evidence="4 7" id="KW-1133">Transmembrane helix</keyword>
<feature type="transmembrane region" description="Helical" evidence="7">
    <location>
        <begin position="320"/>
        <end position="340"/>
    </location>
</feature>
<organism evidence="9 10">
    <name type="scientific">Prevotella pectinovora</name>
    <dbReference type="NCBI Taxonomy" id="1602169"/>
    <lineage>
        <taxon>Bacteria</taxon>
        <taxon>Pseudomonadati</taxon>
        <taxon>Bacteroidota</taxon>
        <taxon>Bacteroidia</taxon>
        <taxon>Bacteroidales</taxon>
        <taxon>Prevotellaceae</taxon>
        <taxon>Prevotella</taxon>
    </lineage>
</organism>
<evidence type="ECO:0000256" key="4">
    <source>
        <dbReference type="ARBA" id="ARBA00022989"/>
    </source>
</evidence>
<feature type="transmembrane region" description="Helical" evidence="7">
    <location>
        <begin position="26"/>
        <end position="42"/>
    </location>
</feature>
<dbReference type="Pfam" id="PF02706">
    <property type="entry name" value="Wzz"/>
    <property type="match status" value="1"/>
</dbReference>
<keyword evidence="2" id="KW-1003">Cell membrane</keyword>
<feature type="coiled-coil region" evidence="6">
    <location>
        <begin position="259"/>
        <end position="286"/>
    </location>
</feature>
<dbReference type="RefSeq" id="WP_042519023.1">
    <property type="nucleotide sequence ID" value="NZ_JXQI01000064.1"/>
</dbReference>
<sequence length="348" mass="38797">MSDTKRVKEIDVLSLLKKVASRKKEMIIFVSVFFVIGVIVALEQQKRYTSYVVLAPEATSMGMSQNLSDIAGAIGMDIGGGKSSVDAIYPDIYPDVFASTDFVVKLFDIPVKVKGQKKTYYNHILQDTKIPFWDYPKLWLIKMFGKKDTIPSTNVVNPHCLTKIQSEVCEAIVGSIGCQINKGTNVITISVTDTDARVAACMADSVKTRLQNYITLYRTKKARQDLAYSQQINAEAKAAYEKSRQKYASFADANSEVVLMSYQSKLEDLENDMQLKFNNYSQTAQQVQKAQAKIQENTPAFTVIQNATVPLKSSSMPRTLMVIIFVFVGVIADALWVLVLSQAFGKKK</sequence>
<dbReference type="EMBL" id="JXQK01000052">
    <property type="protein sequence ID" value="KIP62629.1"/>
    <property type="molecule type" value="Genomic_DNA"/>
</dbReference>
<dbReference type="InterPro" id="IPR003856">
    <property type="entry name" value="LPS_length_determ_N"/>
</dbReference>
<proteinExistence type="predicted"/>
<comment type="caution">
    <text evidence="9">The sequence shown here is derived from an EMBL/GenBank/DDBJ whole genome shotgun (WGS) entry which is preliminary data.</text>
</comment>
<evidence type="ECO:0000313" key="10">
    <source>
        <dbReference type="Proteomes" id="UP000032046"/>
    </source>
</evidence>
<dbReference type="PANTHER" id="PTHR32309:SF13">
    <property type="entry name" value="FERRIC ENTEROBACTIN TRANSPORT PROTEIN FEPE"/>
    <property type="match status" value="1"/>
</dbReference>
<gene>
    <name evidence="9" type="ORF">ST44_06300</name>
</gene>
<evidence type="ECO:0000256" key="6">
    <source>
        <dbReference type="SAM" id="Coils"/>
    </source>
</evidence>
<dbReference type="InterPro" id="IPR050445">
    <property type="entry name" value="Bact_polysacc_biosynth/exp"/>
</dbReference>
<evidence type="ECO:0000256" key="1">
    <source>
        <dbReference type="ARBA" id="ARBA00004651"/>
    </source>
</evidence>
<evidence type="ECO:0000256" key="3">
    <source>
        <dbReference type="ARBA" id="ARBA00022692"/>
    </source>
</evidence>
<evidence type="ECO:0000256" key="5">
    <source>
        <dbReference type="ARBA" id="ARBA00023136"/>
    </source>
</evidence>
<name>A0A0D0I5U6_9BACT</name>
<evidence type="ECO:0000256" key="2">
    <source>
        <dbReference type="ARBA" id="ARBA00022475"/>
    </source>
</evidence>
<evidence type="ECO:0000259" key="8">
    <source>
        <dbReference type="Pfam" id="PF02706"/>
    </source>
</evidence>
<feature type="domain" description="Polysaccharide chain length determinant N-terminal" evidence="8">
    <location>
        <begin position="9"/>
        <end position="65"/>
    </location>
</feature>
<dbReference type="GO" id="GO:0004713">
    <property type="term" value="F:protein tyrosine kinase activity"/>
    <property type="evidence" value="ECO:0007669"/>
    <property type="project" value="TreeGrafter"/>
</dbReference>
<keyword evidence="5 7" id="KW-0472">Membrane</keyword>
<evidence type="ECO:0000256" key="7">
    <source>
        <dbReference type="SAM" id="Phobius"/>
    </source>
</evidence>
<protein>
    <submittedName>
        <fullName evidence="9">Chain-length determining protein</fullName>
    </submittedName>
</protein>
<comment type="subcellular location">
    <subcellularLocation>
        <location evidence="1">Cell membrane</location>
        <topology evidence="1">Multi-pass membrane protein</topology>
    </subcellularLocation>
</comment>